<dbReference type="InterPro" id="IPR001254">
    <property type="entry name" value="Trypsin_dom"/>
</dbReference>
<evidence type="ECO:0000256" key="5">
    <source>
        <dbReference type="ARBA" id="ARBA00023157"/>
    </source>
</evidence>
<dbReference type="PROSITE" id="PS00134">
    <property type="entry name" value="TRYPSIN_HIS"/>
    <property type="match status" value="1"/>
</dbReference>
<keyword evidence="4 6" id="KW-0720">Serine protease</keyword>
<dbReference type="STRING" id="144197.ENSSPAP00000015486"/>
<evidence type="ECO:0000313" key="9">
    <source>
        <dbReference type="Ensembl" id="ENSSPAP00000015486.1"/>
    </source>
</evidence>
<evidence type="ECO:0000259" key="8">
    <source>
        <dbReference type="PROSITE" id="PS50240"/>
    </source>
</evidence>
<dbReference type="InterPro" id="IPR033116">
    <property type="entry name" value="TRYPSIN_SER"/>
</dbReference>
<feature type="signal peptide" evidence="7">
    <location>
        <begin position="1"/>
        <end position="21"/>
    </location>
</feature>
<evidence type="ECO:0000313" key="10">
    <source>
        <dbReference type="Proteomes" id="UP000694891"/>
    </source>
</evidence>
<dbReference type="GeneID" id="103371257"/>
<dbReference type="InterPro" id="IPR018114">
    <property type="entry name" value="TRYPSIN_HIS"/>
</dbReference>
<dbReference type="PANTHER" id="PTHR24271">
    <property type="entry name" value="KALLIKREIN-RELATED"/>
    <property type="match status" value="1"/>
</dbReference>
<dbReference type="GeneTree" id="ENSGT00910000144271"/>
<evidence type="ECO:0000256" key="2">
    <source>
        <dbReference type="ARBA" id="ARBA00022729"/>
    </source>
</evidence>
<dbReference type="RefSeq" id="XP_008298735.1">
    <property type="nucleotide sequence ID" value="XM_008300513.1"/>
</dbReference>
<reference evidence="9" key="1">
    <citation type="submission" date="2023-09" db="UniProtKB">
        <authorList>
            <consortium name="Ensembl"/>
        </authorList>
    </citation>
    <scope>IDENTIFICATION</scope>
</reference>
<feature type="chain" id="PRO_5044591599" evidence="7">
    <location>
        <begin position="22"/>
        <end position="255"/>
    </location>
</feature>
<dbReference type="CDD" id="cd00190">
    <property type="entry name" value="Tryp_SPc"/>
    <property type="match status" value="1"/>
</dbReference>
<evidence type="ECO:0000256" key="6">
    <source>
        <dbReference type="RuleBase" id="RU363034"/>
    </source>
</evidence>
<dbReference type="Ensembl" id="ENSSPAT00000015737.1">
    <property type="protein sequence ID" value="ENSSPAP00000015486.1"/>
    <property type="gene ID" value="ENSSPAG00000011673.1"/>
</dbReference>
<dbReference type="PRINTS" id="PR00722">
    <property type="entry name" value="CHYMOTRYPSIN"/>
</dbReference>
<gene>
    <name evidence="11" type="primary">LOC103371257</name>
</gene>
<dbReference type="AlphaFoldDB" id="A0A3B5A5B3"/>
<dbReference type="InterPro" id="IPR009003">
    <property type="entry name" value="Peptidase_S1_PA"/>
</dbReference>
<dbReference type="SMART" id="SM00020">
    <property type="entry name" value="Tryp_SPc"/>
    <property type="match status" value="1"/>
</dbReference>
<proteinExistence type="predicted"/>
<keyword evidence="5" id="KW-1015">Disulfide bond</keyword>
<dbReference type="InterPro" id="IPR043504">
    <property type="entry name" value="Peptidase_S1_PA_chymotrypsin"/>
</dbReference>
<dbReference type="FunFam" id="2.40.10.10:FF:000120">
    <property type="entry name" value="Putative serine protease"/>
    <property type="match status" value="1"/>
</dbReference>
<evidence type="ECO:0000313" key="11">
    <source>
        <dbReference type="RefSeq" id="XP_008298735.1"/>
    </source>
</evidence>
<keyword evidence="10" id="KW-1185">Reference proteome</keyword>
<evidence type="ECO:0000256" key="4">
    <source>
        <dbReference type="ARBA" id="ARBA00022825"/>
    </source>
</evidence>
<dbReference type="PROSITE" id="PS00135">
    <property type="entry name" value="TRYPSIN_SER"/>
    <property type="match status" value="1"/>
</dbReference>
<dbReference type="Pfam" id="PF00089">
    <property type="entry name" value="Trypsin"/>
    <property type="match status" value="1"/>
</dbReference>
<sequence>MIHMHRIICVFLLVSFTGATGSGIVGGRVAKAHSRPYMASLQVRGSHVCGGMLIREDFVLTAAHCKQPEAMTVVLGAHDVTKEEKSQQKIQVAKYHPHRGFTGEHDYDIMLLELKQNATLNKYVKLIGLPKKDGKTPANINCAVAGWGWTERNKNPSNVLKETTEKIQFSSECKNIWQEYFNPNNMICTKFSKKTGGVCKGDSGGPLICNSKPQGITAYTWAKDCTNPKYPHVFTKVGAFVPWIKEVMKGSRNVA</sequence>
<feature type="domain" description="Peptidase S1" evidence="8">
    <location>
        <begin position="24"/>
        <end position="249"/>
    </location>
</feature>
<keyword evidence="3 6" id="KW-0378">Hydrolase</keyword>
<name>A0A3B5A5B3_9TELE</name>
<reference evidence="11" key="2">
    <citation type="submission" date="2025-04" db="UniProtKB">
        <authorList>
            <consortium name="RefSeq"/>
        </authorList>
    </citation>
    <scope>IDENTIFICATION</scope>
</reference>
<evidence type="ECO:0000256" key="7">
    <source>
        <dbReference type="SAM" id="SignalP"/>
    </source>
</evidence>
<accession>A0A3B5A5B3</accession>
<dbReference type="PANTHER" id="PTHR24271:SF80">
    <property type="entry name" value="GRANZYME 3, TANDEM DUPLICATE 1-RELATED"/>
    <property type="match status" value="1"/>
</dbReference>
<dbReference type="SUPFAM" id="SSF50494">
    <property type="entry name" value="Trypsin-like serine proteases"/>
    <property type="match status" value="1"/>
</dbReference>
<evidence type="ECO:0000256" key="3">
    <source>
        <dbReference type="ARBA" id="ARBA00022801"/>
    </source>
</evidence>
<organism evidence="9">
    <name type="scientific">Stegastes partitus</name>
    <name type="common">bicolor damselfish</name>
    <dbReference type="NCBI Taxonomy" id="144197"/>
    <lineage>
        <taxon>Eukaryota</taxon>
        <taxon>Metazoa</taxon>
        <taxon>Chordata</taxon>
        <taxon>Craniata</taxon>
        <taxon>Vertebrata</taxon>
        <taxon>Euteleostomi</taxon>
        <taxon>Actinopterygii</taxon>
        <taxon>Neopterygii</taxon>
        <taxon>Teleostei</taxon>
        <taxon>Neoteleostei</taxon>
        <taxon>Acanthomorphata</taxon>
        <taxon>Ovalentaria</taxon>
        <taxon>Pomacentridae</taxon>
        <taxon>Stegastes</taxon>
    </lineage>
</organism>
<dbReference type="Gene3D" id="2.40.10.10">
    <property type="entry name" value="Trypsin-like serine proteases"/>
    <property type="match status" value="2"/>
</dbReference>
<evidence type="ECO:0000256" key="1">
    <source>
        <dbReference type="ARBA" id="ARBA00022670"/>
    </source>
</evidence>
<dbReference type="GO" id="GO:0004252">
    <property type="term" value="F:serine-type endopeptidase activity"/>
    <property type="evidence" value="ECO:0007669"/>
    <property type="project" value="InterPro"/>
</dbReference>
<dbReference type="PROSITE" id="PS50240">
    <property type="entry name" value="TRYPSIN_DOM"/>
    <property type="match status" value="1"/>
</dbReference>
<dbReference type="InterPro" id="IPR001314">
    <property type="entry name" value="Peptidase_S1A"/>
</dbReference>
<dbReference type="Proteomes" id="UP000694891">
    <property type="component" value="Unplaced"/>
</dbReference>
<keyword evidence="1 6" id="KW-0645">Protease</keyword>
<dbReference type="GO" id="GO:0006508">
    <property type="term" value="P:proteolysis"/>
    <property type="evidence" value="ECO:0007669"/>
    <property type="project" value="UniProtKB-KW"/>
</dbReference>
<keyword evidence="2 7" id="KW-0732">Signal</keyword>
<protein>
    <submittedName>
        <fullName evidence="9 11">Granzyme B(G,H)-like</fullName>
    </submittedName>
</protein>
<dbReference type="OrthoDB" id="5565075at2759"/>